<dbReference type="EMBL" id="CP001736">
    <property type="protein sequence ID" value="ADB33550.1"/>
    <property type="molecule type" value="Genomic_DNA"/>
</dbReference>
<comment type="subcellular location">
    <subcellularLocation>
        <location evidence="1 7">Cell membrane</location>
        <topology evidence="1 7">Multi-pass membrane protein</topology>
    </subcellularLocation>
</comment>
<feature type="domain" description="ABC transmembrane type-1" evidence="8">
    <location>
        <begin position="88"/>
        <end position="299"/>
    </location>
</feature>
<keyword evidence="10" id="KW-1185">Reference proteome</keyword>
<dbReference type="GO" id="GO:0005886">
    <property type="term" value="C:plasma membrane"/>
    <property type="evidence" value="ECO:0007669"/>
    <property type="project" value="UniProtKB-SubCell"/>
</dbReference>
<keyword evidence="4 7" id="KW-0812">Transmembrane</keyword>
<organism evidence="9 10">
    <name type="scientific">Kribbella flavida (strain DSM 17836 / JCM 10339 / NBRC 14399)</name>
    <dbReference type="NCBI Taxonomy" id="479435"/>
    <lineage>
        <taxon>Bacteria</taxon>
        <taxon>Bacillati</taxon>
        <taxon>Actinomycetota</taxon>
        <taxon>Actinomycetes</taxon>
        <taxon>Propionibacteriales</taxon>
        <taxon>Kribbellaceae</taxon>
        <taxon>Kribbella</taxon>
    </lineage>
</organism>
<dbReference type="InterPro" id="IPR000515">
    <property type="entry name" value="MetI-like"/>
</dbReference>
<dbReference type="SUPFAM" id="SSF161098">
    <property type="entry name" value="MetI-like"/>
    <property type="match status" value="1"/>
</dbReference>
<evidence type="ECO:0000313" key="10">
    <source>
        <dbReference type="Proteomes" id="UP000007967"/>
    </source>
</evidence>
<dbReference type="KEGG" id="kfl:Kfla_4523"/>
<feature type="transmembrane region" description="Helical" evidence="7">
    <location>
        <begin position="92"/>
        <end position="114"/>
    </location>
</feature>
<evidence type="ECO:0000256" key="7">
    <source>
        <dbReference type="RuleBase" id="RU363032"/>
    </source>
</evidence>
<dbReference type="AlphaFoldDB" id="D2PWT1"/>
<evidence type="ECO:0000256" key="1">
    <source>
        <dbReference type="ARBA" id="ARBA00004651"/>
    </source>
</evidence>
<keyword evidence="6 7" id="KW-0472">Membrane</keyword>
<dbReference type="PROSITE" id="PS50928">
    <property type="entry name" value="ABC_TM1"/>
    <property type="match status" value="1"/>
</dbReference>
<keyword evidence="2 7" id="KW-0813">Transport</keyword>
<evidence type="ECO:0000256" key="3">
    <source>
        <dbReference type="ARBA" id="ARBA00022475"/>
    </source>
</evidence>
<name>D2PWT1_KRIFD</name>
<gene>
    <name evidence="9" type="ordered locus">Kfla_4523</name>
</gene>
<dbReference type="HOGENOM" id="CLU_016047_0_2_11"/>
<proteinExistence type="inferred from homology"/>
<dbReference type="PANTHER" id="PTHR30193">
    <property type="entry name" value="ABC TRANSPORTER PERMEASE PROTEIN"/>
    <property type="match status" value="1"/>
</dbReference>
<dbReference type="InterPro" id="IPR051393">
    <property type="entry name" value="ABC_transporter_permease"/>
</dbReference>
<dbReference type="Pfam" id="PF00528">
    <property type="entry name" value="BPD_transp_1"/>
    <property type="match status" value="1"/>
</dbReference>
<sequence length="307" mass="33364">MAAVTEPRLVQAATLPRRWSPRRRRDARLAAVLLAPAVLVMVMLRVVPAVSALSESFRHLSLRTGVKDFVGFDNYLYLFGSSQFHSVLTTTLLFNLVINPVIVVLSTALALLLAQRLPLAGLWRSLIFVPAAVPGSVVALIWSTAMQPDGLLNSALRLVGLPPQPFLTSSSQALGSIGVMLAWGAIGYWMLFVIAGLKDIPVALYEAAMIDGAGWWQRLVSITLPLLRRPMAFVLVACTVGSFLAFAPVQILTKGGPDNSTTLLMYDVYTNAYQVGDLGVAQAEVVVLMALLAVIVAFQFRMMREER</sequence>
<evidence type="ECO:0000256" key="5">
    <source>
        <dbReference type="ARBA" id="ARBA00022989"/>
    </source>
</evidence>
<reference evidence="10" key="1">
    <citation type="submission" date="2009-09" db="EMBL/GenBank/DDBJ databases">
        <title>The complete genome of Kribbella flavida DSM 17836.</title>
        <authorList>
            <consortium name="US DOE Joint Genome Institute (JGI-PGF)"/>
            <person name="Lucas S."/>
            <person name="Copeland A."/>
            <person name="Lapidus A."/>
            <person name="Glavina del Rio T."/>
            <person name="Dalin E."/>
            <person name="Tice H."/>
            <person name="Bruce D."/>
            <person name="Goodwin L."/>
            <person name="Pitluck S."/>
            <person name="Kyrpides N."/>
            <person name="Mavromatis K."/>
            <person name="Ivanova N."/>
            <person name="Saunders E."/>
            <person name="Brettin T."/>
            <person name="Detter J.C."/>
            <person name="Han C."/>
            <person name="Larimer F."/>
            <person name="Land M."/>
            <person name="Hauser L."/>
            <person name="Markowitz V."/>
            <person name="Cheng J.-F."/>
            <person name="Hugenholtz P."/>
            <person name="Woyke T."/>
            <person name="Wu D."/>
            <person name="Pukall R."/>
            <person name="Klenk H.-P."/>
            <person name="Eisen J.A."/>
        </authorList>
    </citation>
    <scope>NUCLEOTIDE SEQUENCE [LARGE SCALE GENOMIC DNA]</scope>
    <source>
        <strain evidence="10">DSM 17836 / JCM 10339 / NBRC 14399</strain>
    </source>
</reference>
<keyword evidence="3" id="KW-1003">Cell membrane</keyword>
<evidence type="ECO:0000256" key="4">
    <source>
        <dbReference type="ARBA" id="ARBA00022692"/>
    </source>
</evidence>
<dbReference type="InterPro" id="IPR035906">
    <property type="entry name" value="MetI-like_sf"/>
</dbReference>
<accession>D2PWT1</accession>
<protein>
    <submittedName>
        <fullName evidence="9">Binding-protein-dependent transport systems inner membrane component</fullName>
    </submittedName>
</protein>
<dbReference type="GO" id="GO:0055085">
    <property type="term" value="P:transmembrane transport"/>
    <property type="evidence" value="ECO:0007669"/>
    <property type="project" value="InterPro"/>
</dbReference>
<evidence type="ECO:0000313" key="9">
    <source>
        <dbReference type="EMBL" id="ADB33550.1"/>
    </source>
</evidence>
<dbReference type="PANTHER" id="PTHR30193:SF41">
    <property type="entry name" value="DIACETYLCHITOBIOSE UPTAKE SYSTEM PERMEASE PROTEIN NGCF"/>
    <property type="match status" value="1"/>
</dbReference>
<dbReference type="CDD" id="cd06261">
    <property type="entry name" value="TM_PBP2"/>
    <property type="match status" value="1"/>
</dbReference>
<keyword evidence="5 7" id="KW-1133">Transmembrane helix</keyword>
<dbReference type="RefSeq" id="WP_012922104.1">
    <property type="nucleotide sequence ID" value="NC_013729.1"/>
</dbReference>
<feature type="transmembrane region" description="Helical" evidence="7">
    <location>
        <begin position="173"/>
        <end position="197"/>
    </location>
</feature>
<evidence type="ECO:0000256" key="2">
    <source>
        <dbReference type="ARBA" id="ARBA00022448"/>
    </source>
</evidence>
<feature type="transmembrane region" description="Helical" evidence="7">
    <location>
        <begin position="272"/>
        <end position="298"/>
    </location>
</feature>
<dbReference type="eggNOG" id="COG1175">
    <property type="taxonomic scope" value="Bacteria"/>
</dbReference>
<feature type="transmembrane region" description="Helical" evidence="7">
    <location>
        <begin position="231"/>
        <end position="252"/>
    </location>
</feature>
<reference evidence="9 10" key="2">
    <citation type="journal article" date="2010" name="Stand. Genomic Sci.">
        <title>Complete genome sequence of Kribbella flavida type strain (IFO 14399).</title>
        <authorList>
            <person name="Pukall R."/>
            <person name="Lapidus A."/>
            <person name="Glavina Del Rio T."/>
            <person name="Copeland A."/>
            <person name="Tice H."/>
            <person name="Cheng J.-F."/>
            <person name="Lucas S."/>
            <person name="Chen F."/>
            <person name="Nolan M."/>
            <person name="LaButti K."/>
            <person name="Pati A."/>
            <person name="Ivanova N."/>
            <person name="Mavrommatis K."/>
            <person name="Mikhailova N."/>
            <person name="Pitluck S."/>
            <person name="Bruce D."/>
            <person name="Goodwin L."/>
            <person name="Land M."/>
            <person name="Hauser L."/>
            <person name="Chang Y.-J."/>
            <person name="Jeffries C.D."/>
            <person name="Chen A."/>
            <person name="Palaniappan K."/>
            <person name="Chain P."/>
            <person name="Rohde M."/>
            <person name="Goeker M."/>
            <person name="Bristow J."/>
            <person name="Eisen J.A."/>
            <person name="Markowitz V."/>
            <person name="Hugenholtz P."/>
            <person name="Kyrpides N.C."/>
            <person name="Klenk H.-P."/>
            <person name="Brettin T."/>
        </authorList>
    </citation>
    <scope>NUCLEOTIDE SEQUENCE [LARGE SCALE GENOMIC DNA]</scope>
    <source>
        <strain evidence="10">DSM 17836 / JCM 10339 / NBRC 14399</strain>
    </source>
</reference>
<feature type="transmembrane region" description="Helical" evidence="7">
    <location>
        <begin position="126"/>
        <end position="145"/>
    </location>
</feature>
<feature type="transmembrane region" description="Helical" evidence="7">
    <location>
        <begin position="27"/>
        <end position="47"/>
    </location>
</feature>
<dbReference type="Proteomes" id="UP000007967">
    <property type="component" value="Chromosome"/>
</dbReference>
<evidence type="ECO:0000256" key="6">
    <source>
        <dbReference type="ARBA" id="ARBA00023136"/>
    </source>
</evidence>
<dbReference type="STRING" id="479435.Kfla_4523"/>
<dbReference type="Gene3D" id="1.10.3720.10">
    <property type="entry name" value="MetI-like"/>
    <property type="match status" value="1"/>
</dbReference>
<evidence type="ECO:0000259" key="8">
    <source>
        <dbReference type="PROSITE" id="PS50928"/>
    </source>
</evidence>
<comment type="similarity">
    <text evidence="7">Belongs to the binding-protein-dependent transport system permease family.</text>
</comment>